<comment type="caution">
    <text evidence="3">The sequence shown here is derived from an EMBL/GenBank/DDBJ whole genome shotgun (WGS) entry which is preliminary data.</text>
</comment>
<proteinExistence type="predicted"/>
<dbReference type="Proteomes" id="UP001345013">
    <property type="component" value="Unassembled WGS sequence"/>
</dbReference>
<dbReference type="CDD" id="cd02440">
    <property type="entry name" value="AdoMet_MTases"/>
    <property type="match status" value="1"/>
</dbReference>
<dbReference type="InterPro" id="IPR006674">
    <property type="entry name" value="HD_domain"/>
</dbReference>
<evidence type="ECO:0000313" key="3">
    <source>
        <dbReference type="EMBL" id="KAK5085068.1"/>
    </source>
</evidence>
<evidence type="ECO:0000313" key="4">
    <source>
        <dbReference type="Proteomes" id="UP001345013"/>
    </source>
</evidence>
<dbReference type="CDD" id="cd00077">
    <property type="entry name" value="HDc"/>
    <property type="match status" value="1"/>
</dbReference>
<gene>
    <name evidence="3" type="ORF">LTR24_007204</name>
</gene>
<dbReference type="EMBL" id="JAVRRG010000105">
    <property type="protein sequence ID" value="KAK5085068.1"/>
    <property type="molecule type" value="Genomic_DNA"/>
</dbReference>
<accession>A0ABR0K3J1</accession>
<name>A0ABR0K3J1_9EURO</name>
<dbReference type="PANTHER" id="PTHR35569:SF1">
    <property type="entry name" value="CYANAMIDE HYDRATASE DDI2-RELATED"/>
    <property type="match status" value="1"/>
</dbReference>
<dbReference type="Gene3D" id="1.10.3210.10">
    <property type="entry name" value="Hypothetical protein af1432"/>
    <property type="match status" value="1"/>
</dbReference>
<feature type="region of interest" description="Disordered" evidence="1">
    <location>
        <begin position="1"/>
        <end position="60"/>
    </location>
</feature>
<dbReference type="Pfam" id="PF13489">
    <property type="entry name" value="Methyltransf_23"/>
    <property type="match status" value="1"/>
</dbReference>
<dbReference type="PANTHER" id="PTHR35569">
    <property type="entry name" value="CYANAMIDE HYDRATASE DDI2-RELATED"/>
    <property type="match status" value="1"/>
</dbReference>
<dbReference type="InterPro" id="IPR003607">
    <property type="entry name" value="HD/PDEase_dom"/>
</dbReference>
<sequence>MSSAVPVGAGSDPPSQPTTFPSASGSAPERRASPQAESEAREIEIDERSDTDSAFGEGDNFSDTTSLASSLLAGHIENGRKYATLRDDYWGPSDEQQFETMDAGHLVYLLLECNRTNPLFRAPIENPQYILDIGTGPGTWPIDVADKFPAALVYGVDLFPPPTTWVPPNCNLQVDDVLQSWTWRHQFDLVHMRLMLGAFTYSEWDEVYGKCFNHIKSGGWIEQVELDVRVMSDDASLPKDSQLAEWGNTFLGCAERAGRSLATQTTMKAKIEAAGFVDVQEHLYKCPIGKWPKNKVLKEAGRINFDHWSSGLEGWAMWLLTKFGAPEPWTADEVRVYTAQVRQELQNPKLHIWHYTFERTSSSSRTSTAVGNYHLSPDRLGNGVMSQSTLPTRVLAGVTVPDTPLITSALSFAREHSSDATYNHIIRSFLLGFVISDKVPTLADRDREAHAVAAILHDLGFPVGHPPHSQIISEDKRFEVDGANAARSFLHREGKAEDWDKHRTQLVWDAIALHTIGSVVFEKEPECQATSYGIWADFQGPDRVPNGLLTHEEYKSICAEFPRLGLMKTLKENMCHLCVTKPGTTYDNTVGEWGDRYVDEYSRKGKLTQDLLETCDLDEKYP</sequence>
<dbReference type="Gene3D" id="3.40.50.150">
    <property type="entry name" value="Vaccinia Virus protein VP39"/>
    <property type="match status" value="1"/>
</dbReference>
<feature type="domain" description="HD" evidence="2">
    <location>
        <begin position="421"/>
        <end position="519"/>
    </location>
</feature>
<keyword evidence="4" id="KW-1185">Reference proteome</keyword>
<dbReference type="SUPFAM" id="SSF53335">
    <property type="entry name" value="S-adenosyl-L-methionine-dependent methyltransferases"/>
    <property type="match status" value="1"/>
</dbReference>
<reference evidence="3 4" key="1">
    <citation type="submission" date="2023-08" db="EMBL/GenBank/DDBJ databases">
        <title>Black Yeasts Isolated from many extreme environments.</title>
        <authorList>
            <person name="Coleine C."/>
            <person name="Stajich J.E."/>
            <person name="Selbmann L."/>
        </authorList>
    </citation>
    <scope>NUCLEOTIDE SEQUENCE [LARGE SCALE GENOMIC DNA]</scope>
    <source>
        <strain evidence="3 4">CCFEE 5885</strain>
    </source>
</reference>
<dbReference type="InterPro" id="IPR029063">
    <property type="entry name" value="SAM-dependent_MTases_sf"/>
</dbReference>
<evidence type="ECO:0000259" key="2">
    <source>
        <dbReference type="Pfam" id="PF01966"/>
    </source>
</evidence>
<dbReference type="Pfam" id="PF01966">
    <property type="entry name" value="HD"/>
    <property type="match status" value="1"/>
</dbReference>
<feature type="compositionally biased region" description="Basic and acidic residues" evidence="1">
    <location>
        <begin position="28"/>
        <end position="51"/>
    </location>
</feature>
<protein>
    <recommendedName>
        <fullName evidence="2">HD domain-containing protein</fullName>
    </recommendedName>
</protein>
<organism evidence="3 4">
    <name type="scientific">Lithohypha guttulata</name>
    <dbReference type="NCBI Taxonomy" id="1690604"/>
    <lineage>
        <taxon>Eukaryota</taxon>
        <taxon>Fungi</taxon>
        <taxon>Dikarya</taxon>
        <taxon>Ascomycota</taxon>
        <taxon>Pezizomycotina</taxon>
        <taxon>Eurotiomycetes</taxon>
        <taxon>Chaetothyriomycetidae</taxon>
        <taxon>Chaetothyriales</taxon>
        <taxon>Trichomeriaceae</taxon>
        <taxon>Lithohypha</taxon>
    </lineage>
</organism>
<evidence type="ECO:0000256" key="1">
    <source>
        <dbReference type="SAM" id="MobiDB-lite"/>
    </source>
</evidence>
<dbReference type="SUPFAM" id="SSF109604">
    <property type="entry name" value="HD-domain/PDEase-like"/>
    <property type="match status" value="1"/>
</dbReference>